<dbReference type="EMBL" id="CYZT01000582">
    <property type="protein sequence ID" value="CUP94856.1"/>
    <property type="molecule type" value="Genomic_DNA"/>
</dbReference>
<sequence>MLLRIGCDIKTTVRPLQGQAGHRQLGHLVHPVVAHLAGAVVIARQIVVLVVPDEPQGGDGVPFSLPAEDLFLFDVILKVFKGDRFPVCNRSVELVDGVVHALIHALHPAVHIHLPLELAGLVHRRLGLQLADELAALALGDELGGLHRVHQQLQLGQLKRPLPQEPARGLSLAALHVHTQGAQCLHIVVNALALGLDVPRLQGLNQLGHRQRMVLVGALPQNPAQAEQLELLICTSRHASLPLPFSQNNGFLVQ</sequence>
<protein>
    <submittedName>
        <fullName evidence="1">Uncharacterized protein</fullName>
    </submittedName>
</protein>
<evidence type="ECO:0000313" key="1">
    <source>
        <dbReference type="EMBL" id="CUP94856.1"/>
    </source>
</evidence>
<proteinExistence type="predicted"/>
<accession>A0A174SE38</accession>
<dbReference type="Proteomes" id="UP000095746">
    <property type="component" value="Unassembled WGS sequence"/>
</dbReference>
<name>A0A174SE38_FLAPL</name>
<dbReference type="AlphaFoldDB" id="A0A174SE38"/>
<gene>
    <name evidence="1" type="ORF">ERS852411_03789</name>
</gene>
<evidence type="ECO:0000313" key="2">
    <source>
        <dbReference type="Proteomes" id="UP000095746"/>
    </source>
</evidence>
<organism evidence="1 2">
    <name type="scientific">Flavonifractor plautii</name>
    <name type="common">Fusobacterium plautii</name>
    <dbReference type="NCBI Taxonomy" id="292800"/>
    <lineage>
        <taxon>Bacteria</taxon>
        <taxon>Bacillati</taxon>
        <taxon>Bacillota</taxon>
        <taxon>Clostridia</taxon>
        <taxon>Eubacteriales</taxon>
        <taxon>Oscillospiraceae</taxon>
        <taxon>Flavonifractor</taxon>
    </lineage>
</organism>
<reference evidence="1 2" key="1">
    <citation type="submission" date="2015-09" db="EMBL/GenBank/DDBJ databases">
        <authorList>
            <consortium name="Pathogen Informatics"/>
        </authorList>
    </citation>
    <scope>NUCLEOTIDE SEQUENCE [LARGE SCALE GENOMIC DNA]</scope>
    <source>
        <strain evidence="1 2">2789STDY5608854</strain>
    </source>
</reference>